<dbReference type="AlphaFoldDB" id="A0A8G2C171"/>
<protein>
    <submittedName>
        <fullName evidence="3">Outer membrane protein assembly factor BamD, BamD/ComL family</fullName>
    </submittedName>
</protein>
<sequence length="1040" mass="115074">MPNSCLQQPVRTRPLASLIWLLVPAILGLIPLHAAHGAVLTWNKLPNGEELVFRFDTALPVAEPRQRGLTQIQIPIAWSFWQNERKPAIPDLSSSKLLKEILISPDGVFIRTQSGDFILSSSSDSKRKELSIELYPPAPPESKKPDPVSPAPTGGDNATDANATTETSPPKGQAQAEENVAGNAAPQAQATTNSSAETSLENATDVDQKDLLAEDSSLSGLASVRSKIVRPGQDQPDPMAQEPPQSVVRRPIDRAATPPDQTPQTSPVDEAKTDAGAPEQLPPASLPSNTTAPRQNATQLLTKVQITEAVTPEVNQTGELPDTIQADITPPEPAPPTATQNPGNENADLAPSPTPSAIIAPETILSEPEPTDSQTNRTANASDISGSAEDNSTAELEELYKTAQTALIVGDLTTARTAVTNMIEHPKIPETLHEELLYTLADITMKEGLADLEGNFASILEAYETAKNSNLDSRNVPEAISRIGYLHLFVGNVPEAKGYFDFLRRKYPDDRRVAMIDYYWGEHYLRRKEYGRAAEHFQYAIQNFPMSLAVQPSTVGLLRAFTGLGYFDKALEIVDNIEKRWPSYYLSDPSFLMSAGYAAMLSGKPARAKDYFWAYANIVPNAPDVDVAMARIGDILLKEDNPDAAREIYHRTSEAYPAREGGLIAKMRLAEEGVLDQPSIADMNPVFSRPESNPEQIYNSILEHADSPLAPVARLKLAMWHLWNKKYAASLEEIRRFQNEHPGHELLPKAREVADTALRDWLTNDLELEDFNAAVLHWGAHENMYQDRDVDPRIRLIVATALMQTGRSQEALDMARPFVFGSAPRGEFSEPGLEVTLAMQVELQKWRDILALSKEVESWNLGEERQRQVDYATALAHEKLEQSASAGPLWTKLATDMGLTDTQRGYAHYFLGRDALGAGRLEQATILGQEALTLLQKEKSDIPKLKETLELLVQAAEKSGRAQDALAWTLEYDGYVDENDADWPAHTYRKALLFKKNSETDKWRENLNRLKELFPNSLHGRMAAAELEGTRIEREVRKFR</sequence>
<dbReference type="SUPFAM" id="SSF48452">
    <property type="entry name" value="TPR-like"/>
    <property type="match status" value="1"/>
</dbReference>
<feature type="repeat" description="TPR" evidence="1">
    <location>
        <begin position="514"/>
        <end position="547"/>
    </location>
</feature>
<organism evidence="3 4">
    <name type="scientific">Desulfomicrobium norvegicum (strain DSM 1741 / NCIMB 8310)</name>
    <name type="common">Desulfovibrio baculatus (strain Norway 4)</name>
    <name type="synonym">Desulfovibrio desulfuricans (strain Norway 4)</name>
    <dbReference type="NCBI Taxonomy" id="52561"/>
    <lineage>
        <taxon>Bacteria</taxon>
        <taxon>Pseudomonadati</taxon>
        <taxon>Thermodesulfobacteriota</taxon>
        <taxon>Desulfovibrionia</taxon>
        <taxon>Desulfovibrionales</taxon>
        <taxon>Desulfomicrobiaceae</taxon>
        <taxon>Desulfomicrobium</taxon>
    </lineage>
</organism>
<name>A0A8G2C171_DESNO</name>
<keyword evidence="4" id="KW-1185">Reference proteome</keyword>
<evidence type="ECO:0000313" key="3">
    <source>
        <dbReference type="EMBL" id="SFL45942.1"/>
    </source>
</evidence>
<accession>A0A8G2C171</accession>
<evidence type="ECO:0000256" key="2">
    <source>
        <dbReference type="SAM" id="MobiDB-lite"/>
    </source>
</evidence>
<dbReference type="PROSITE" id="PS50005">
    <property type="entry name" value="TPR"/>
    <property type="match status" value="1"/>
</dbReference>
<feature type="region of interest" description="Disordered" evidence="2">
    <location>
        <begin position="135"/>
        <end position="393"/>
    </location>
</feature>
<comment type="caution">
    <text evidence="3">The sequence shown here is derived from an EMBL/GenBank/DDBJ whole genome shotgun (WGS) entry which is preliminary data.</text>
</comment>
<feature type="compositionally biased region" description="Low complexity" evidence="2">
    <location>
        <begin position="153"/>
        <end position="165"/>
    </location>
</feature>
<evidence type="ECO:0000313" key="4">
    <source>
        <dbReference type="Proteomes" id="UP000199581"/>
    </source>
</evidence>
<feature type="compositionally biased region" description="Polar residues" evidence="2">
    <location>
        <begin position="371"/>
        <end position="393"/>
    </location>
</feature>
<reference evidence="3 4" key="1">
    <citation type="submission" date="2016-10" db="EMBL/GenBank/DDBJ databases">
        <authorList>
            <person name="Varghese N."/>
            <person name="Submissions S."/>
        </authorList>
    </citation>
    <scope>NUCLEOTIDE SEQUENCE [LARGE SCALE GENOMIC DNA]</scope>
    <source>
        <strain evidence="3 4">DSM 1741</strain>
    </source>
</reference>
<keyword evidence="1" id="KW-0802">TPR repeat</keyword>
<dbReference type="EMBL" id="FOTO01000002">
    <property type="protein sequence ID" value="SFL45942.1"/>
    <property type="molecule type" value="Genomic_DNA"/>
</dbReference>
<dbReference type="Gene3D" id="1.25.40.10">
    <property type="entry name" value="Tetratricopeptide repeat domain"/>
    <property type="match status" value="3"/>
</dbReference>
<gene>
    <name evidence="3" type="ORF">SAMN05421830_102263</name>
</gene>
<dbReference type="InterPro" id="IPR019734">
    <property type="entry name" value="TPR_rpt"/>
</dbReference>
<dbReference type="InterPro" id="IPR011990">
    <property type="entry name" value="TPR-like_helical_dom_sf"/>
</dbReference>
<dbReference type="Proteomes" id="UP000199581">
    <property type="component" value="Unassembled WGS sequence"/>
</dbReference>
<evidence type="ECO:0000256" key="1">
    <source>
        <dbReference type="PROSITE-ProRule" id="PRU00339"/>
    </source>
</evidence>
<feature type="compositionally biased region" description="Polar residues" evidence="2">
    <location>
        <begin position="186"/>
        <end position="202"/>
    </location>
</feature>
<proteinExistence type="predicted"/>
<feature type="compositionally biased region" description="Polar residues" evidence="2">
    <location>
        <begin position="286"/>
        <end position="305"/>
    </location>
</feature>